<keyword evidence="1" id="KW-0812">Transmembrane</keyword>
<comment type="caution">
    <text evidence="2">The sequence shown here is derived from an EMBL/GenBank/DDBJ whole genome shotgun (WGS) entry which is preliminary data.</text>
</comment>
<keyword evidence="3" id="KW-1185">Reference proteome</keyword>
<evidence type="ECO:0000313" key="3">
    <source>
        <dbReference type="Proteomes" id="UP000541426"/>
    </source>
</evidence>
<organism evidence="2 3">
    <name type="scientific">Sagittula marina</name>
    <dbReference type="NCBI Taxonomy" id="943940"/>
    <lineage>
        <taxon>Bacteria</taxon>
        <taxon>Pseudomonadati</taxon>
        <taxon>Pseudomonadota</taxon>
        <taxon>Alphaproteobacteria</taxon>
        <taxon>Rhodobacterales</taxon>
        <taxon>Roseobacteraceae</taxon>
        <taxon>Sagittula</taxon>
    </lineage>
</organism>
<keyword evidence="1" id="KW-0472">Membrane</keyword>
<evidence type="ECO:0000313" key="2">
    <source>
        <dbReference type="EMBL" id="MBB3984283.1"/>
    </source>
</evidence>
<dbReference type="RefSeq" id="WP_183962884.1">
    <property type="nucleotide sequence ID" value="NZ_BAABBZ010000012.1"/>
</dbReference>
<dbReference type="Proteomes" id="UP000541426">
    <property type="component" value="Unassembled WGS sequence"/>
</dbReference>
<gene>
    <name evidence="2" type="ORF">GGQ68_000594</name>
</gene>
<keyword evidence="1" id="KW-1133">Transmembrane helix</keyword>
<evidence type="ECO:0008006" key="4">
    <source>
        <dbReference type="Google" id="ProtNLM"/>
    </source>
</evidence>
<reference evidence="2 3" key="1">
    <citation type="submission" date="2020-08" db="EMBL/GenBank/DDBJ databases">
        <title>Genomic Encyclopedia of Type Strains, Phase IV (KMG-IV): sequencing the most valuable type-strain genomes for metagenomic binning, comparative biology and taxonomic classification.</title>
        <authorList>
            <person name="Goeker M."/>
        </authorList>
    </citation>
    <scope>NUCLEOTIDE SEQUENCE [LARGE SCALE GENOMIC DNA]</scope>
    <source>
        <strain evidence="2 3">DSM 102235</strain>
    </source>
</reference>
<feature type="transmembrane region" description="Helical" evidence="1">
    <location>
        <begin position="159"/>
        <end position="177"/>
    </location>
</feature>
<proteinExistence type="predicted"/>
<sequence>MSQIEINGSDTSTVHVLHLDLPPEAVERFTTMAGTGEWPLKYGLGATHLRPAFVETVDLRDLGPMRLSQYLTEAYDVPSRALGEDKSRIDALRGHAVILPPQAFEATSQTLHVASPLRHVGSYAITAARGRGAALRTPSAKGEGSGGAPVAGPSFSRPLLFTLVGLAILIVLGLYFLL</sequence>
<accession>A0A7W6DQQ4</accession>
<dbReference type="AlphaFoldDB" id="A0A7W6DQQ4"/>
<name>A0A7W6DQQ4_9RHOB</name>
<protein>
    <recommendedName>
        <fullName evidence="4">Aspartate carbamoyltransferase catalytic subunit</fullName>
    </recommendedName>
</protein>
<dbReference type="EMBL" id="JACIEJ010000001">
    <property type="protein sequence ID" value="MBB3984283.1"/>
    <property type="molecule type" value="Genomic_DNA"/>
</dbReference>
<evidence type="ECO:0000256" key="1">
    <source>
        <dbReference type="SAM" id="Phobius"/>
    </source>
</evidence>